<feature type="transmembrane region" description="Helical" evidence="8">
    <location>
        <begin position="280"/>
        <end position="302"/>
    </location>
</feature>
<feature type="transmembrane region" description="Helical" evidence="8">
    <location>
        <begin position="161"/>
        <end position="183"/>
    </location>
</feature>
<keyword evidence="4 8" id="KW-1133">Transmembrane helix</keyword>
<name>A0ABX5XVA0_9BACT</name>
<gene>
    <name evidence="10" type="primary">speE_2</name>
    <name evidence="10" type="ORF">TBK1r_43190</name>
</gene>
<keyword evidence="2 7" id="KW-0808">Transferase</keyword>
<dbReference type="CDD" id="cd02440">
    <property type="entry name" value="AdoMet_MTases"/>
    <property type="match status" value="1"/>
</dbReference>
<dbReference type="Proteomes" id="UP000318081">
    <property type="component" value="Chromosome"/>
</dbReference>
<dbReference type="EC" id="2.5.1.16" evidence="10"/>
<comment type="similarity">
    <text evidence="1">Belongs to the spermidine/spermine synthase family.</text>
</comment>
<dbReference type="Pfam" id="PF07690">
    <property type="entry name" value="MFS_1"/>
    <property type="match status" value="1"/>
</dbReference>
<dbReference type="InterPro" id="IPR029063">
    <property type="entry name" value="SAM-dependent_MTases_sf"/>
</dbReference>
<dbReference type="SUPFAM" id="SSF103473">
    <property type="entry name" value="MFS general substrate transporter"/>
    <property type="match status" value="1"/>
</dbReference>
<evidence type="ECO:0000256" key="2">
    <source>
        <dbReference type="ARBA" id="ARBA00022679"/>
    </source>
</evidence>
<evidence type="ECO:0000256" key="6">
    <source>
        <dbReference type="ARBA" id="ARBA00023136"/>
    </source>
</evidence>
<proteinExistence type="inferred from homology"/>
<feature type="transmembrane region" description="Helical" evidence="8">
    <location>
        <begin position="189"/>
        <end position="206"/>
    </location>
</feature>
<feature type="transmembrane region" description="Helical" evidence="8">
    <location>
        <begin position="246"/>
        <end position="268"/>
    </location>
</feature>
<feature type="transmembrane region" description="Helical" evidence="8">
    <location>
        <begin position="119"/>
        <end position="141"/>
    </location>
</feature>
<dbReference type="InterPro" id="IPR036259">
    <property type="entry name" value="MFS_trans_sf"/>
</dbReference>
<organism evidence="10 11">
    <name type="scientific">Stieleria magnilauensis</name>
    <dbReference type="NCBI Taxonomy" id="2527963"/>
    <lineage>
        <taxon>Bacteria</taxon>
        <taxon>Pseudomonadati</taxon>
        <taxon>Planctomycetota</taxon>
        <taxon>Planctomycetia</taxon>
        <taxon>Pirellulales</taxon>
        <taxon>Pirellulaceae</taxon>
        <taxon>Stieleria</taxon>
    </lineage>
</organism>
<dbReference type="Gene3D" id="1.20.1250.20">
    <property type="entry name" value="MFS general substrate transporter like domains"/>
    <property type="match status" value="1"/>
</dbReference>
<dbReference type="EMBL" id="CP036432">
    <property type="protein sequence ID" value="QDV85340.1"/>
    <property type="molecule type" value="Genomic_DNA"/>
</dbReference>
<feature type="transmembrane region" description="Helical" evidence="8">
    <location>
        <begin position="416"/>
        <end position="441"/>
    </location>
</feature>
<feature type="transmembrane region" description="Helical" evidence="8">
    <location>
        <begin position="352"/>
        <end position="374"/>
    </location>
</feature>
<dbReference type="Pfam" id="PF01564">
    <property type="entry name" value="Spermine_synth"/>
    <property type="match status" value="1"/>
</dbReference>
<evidence type="ECO:0000259" key="9">
    <source>
        <dbReference type="PROSITE" id="PS51006"/>
    </source>
</evidence>
<keyword evidence="5 7" id="KW-0620">Polyamine biosynthesis</keyword>
<feature type="transmembrane region" description="Helical" evidence="8">
    <location>
        <begin position="77"/>
        <end position="99"/>
    </location>
</feature>
<dbReference type="PANTHER" id="PTHR43317:SF3">
    <property type="entry name" value="BLR2883 PROTEIN"/>
    <property type="match status" value="1"/>
</dbReference>
<reference evidence="10 11" key="1">
    <citation type="submission" date="2019-02" db="EMBL/GenBank/DDBJ databases">
        <title>Deep-cultivation of Planctomycetes and their phenomic and genomic characterization uncovers novel biology.</title>
        <authorList>
            <person name="Wiegand S."/>
            <person name="Jogler M."/>
            <person name="Boedeker C."/>
            <person name="Pinto D."/>
            <person name="Vollmers J."/>
            <person name="Rivas-Marin E."/>
            <person name="Kohn T."/>
            <person name="Peeters S.H."/>
            <person name="Heuer A."/>
            <person name="Rast P."/>
            <person name="Oberbeckmann S."/>
            <person name="Bunk B."/>
            <person name="Jeske O."/>
            <person name="Meyerdierks A."/>
            <person name="Storesund J.E."/>
            <person name="Kallscheuer N."/>
            <person name="Luecker S."/>
            <person name="Lage O.M."/>
            <person name="Pohl T."/>
            <person name="Merkel B.J."/>
            <person name="Hornburger P."/>
            <person name="Mueller R.-W."/>
            <person name="Bruemmer F."/>
            <person name="Labrenz M."/>
            <person name="Spormann A.M."/>
            <person name="Op den Camp H."/>
            <person name="Overmann J."/>
            <person name="Amann R."/>
            <person name="Jetten M.S.M."/>
            <person name="Mascher T."/>
            <person name="Medema M.H."/>
            <person name="Devos D.P."/>
            <person name="Kaster A.-K."/>
            <person name="Ovreas L."/>
            <person name="Rohde M."/>
            <person name="Galperin M.Y."/>
            <person name="Jogler C."/>
        </authorList>
    </citation>
    <scope>NUCLEOTIDE SEQUENCE [LARGE SCALE GENOMIC DNA]</scope>
    <source>
        <strain evidence="10 11">TBK1r</strain>
    </source>
</reference>
<feature type="transmembrane region" description="Helical" evidence="8">
    <location>
        <begin position="309"/>
        <end position="332"/>
    </location>
</feature>
<dbReference type="Gene3D" id="3.40.50.150">
    <property type="entry name" value="Vaccinia Virus protein VP39"/>
    <property type="match status" value="1"/>
</dbReference>
<evidence type="ECO:0000256" key="1">
    <source>
        <dbReference type="ARBA" id="ARBA00007867"/>
    </source>
</evidence>
<evidence type="ECO:0000313" key="10">
    <source>
        <dbReference type="EMBL" id="QDV85340.1"/>
    </source>
</evidence>
<evidence type="ECO:0000256" key="5">
    <source>
        <dbReference type="ARBA" id="ARBA00023115"/>
    </source>
</evidence>
<feature type="transmembrane region" description="Helical" evidence="8">
    <location>
        <begin position="38"/>
        <end position="65"/>
    </location>
</feature>
<protein>
    <submittedName>
        <fullName evidence="10">Spermidine synthase</fullName>
        <ecNumber evidence="10">2.5.1.16</ecNumber>
    </submittedName>
</protein>
<evidence type="ECO:0000313" key="11">
    <source>
        <dbReference type="Proteomes" id="UP000318081"/>
    </source>
</evidence>
<evidence type="ECO:0000256" key="7">
    <source>
        <dbReference type="PROSITE-ProRule" id="PRU00354"/>
    </source>
</evidence>
<feature type="transmembrane region" description="Helical" evidence="8">
    <location>
        <begin position="386"/>
        <end position="410"/>
    </location>
</feature>
<feature type="domain" description="PABS" evidence="9">
    <location>
        <begin position="533"/>
        <end position="703"/>
    </location>
</feature>
<dbReference type="SUPFAM" id="SSF53335">
    <property type="entry name" value="S-adenosyl-L-methionine-dependent methyltransferases"/>
    <property type="match status" value="1"/>
</dbReference>
<dbReference type="GO" id="GO:0004766">
    <property type="term" value="F:spermidine synthase activity"/>
    <property type="evidence" value="ECO:0007669"/>
    <property type="project" value="UniProtKB-EC"/>
</dbReference>
<dbReference type="InterPro" id="IPR030374">
    <property type="entry name" value="PABS"/>
</dbReference>
<evidence type="ECO:0000256" key="8">
    <source>
        <dbReference type="SAM" id="Phobius"/>
    </source>
</evidence>
<feature type="active site" description="Proton acceptor" evidence="7">
    <location>
        <position position="619"/>
    </location>
</feature>
<keyword evidence="6 8" id="KW-0472">Membrane</keyword>
<sequence>MPTKRFGVASTLPLLLLFFVSGATTLVYEISWTRQAGLLFGHTVLAGSVVLASLFLGLAIGYSVGGRLSASGSSLRWFGVLEIAAAAWAICVPTLLSVLQSQAIVAWMSSESMAWQFASRASIGVLLLLPATVALGATLPLMSQALARVSDHPTRSAAIGYAFNTAGAMAGTLVCTYLLLVQVGVARSSYAAAGVAVLAGVIAIVLSRTQMAEVIEVLDPENPAETLGEFRYGEDDEEPRGRRTNVTLAIAAISGFATLALEILYTRLFSLVFHNSTYTFGNVVAVFLLALAVGAALVAALMRRVKPDAILFWCGIAATVSCCLCLALFVNITRLQYFVSGETFVGHLLRGFILVFAYVMLPVTICGMIFPATWQVLARSHSTGRAVGTLAMVNAVGAALGSLAASFAMLPTIGLWGGFLVVAALLLLIALLSGFIAPARFSGHHATFSYGRSVAIAFGGLCVVGVGFASSSWSLLGRDPDEVFLTRRESAYGWIDVTRSKDSEAWYIRQNLHYRLGGTGAAATRERRQARLPMLLHPNPQRVLFLGMGTGVTAAGAIQHPETETIEIVELIADVTAAARELGHRNDHVLEDDRVHVTTDDARHFLLGTSKKFDVIVSDLFVPWESETGYLYTEVHYAAAAKRLEKGGLFCQWLPIYQMGEREFTMIADTFATVFPETTLWWGKMDPSKPIIGLVGSMRPIEIDTTALASRLDRLRRIPGGNDPQLTSLDDLRLASIGQWPTAGNSMLNRDEYPRVEFWTPRSLMAGELLRGAWLARFYAKVLTDLPPASVNSGPEKFFRNPEQIRGGRQTQRFLVFGQ</sequence>
<dbReference type="RefSeq" id="WP_145214831.1">
    <property type="nucleotide sequence ID" value="NZ_CP036432.1"/>
</dbReference>
<feature type="transmembrane region" description="Helical" evidence="8">
    <location>
        <begin position="453"/>
        <end position="476"/>
    </location>
</feature>
<dbReference type="PROSITE" id="PS51006">
    <property type="entry name" value="PABS_2"/>
    <property type="match status" value="1"/>
</dbReference>
<keyword evidence="11" id="KW-1185">Reference proteome</keyword>
<keyword evidence="3 8" id="KW-0812">Transmembrane</keyword>
<dbReference type="InterPro" id="IPR011701">
    <property type="entry name" value="MFS"/>
</dbReference>
<dbReference type="PANTHER" id="PTHR43317">
    <property type="entry name" value="THERMOSPERMINE SYNTHASE ACAULIS5"/>
    <property type="match status" value="1"/>
</dbReference>
<accession>A0ABX5XVA0</accession>
<evidence type="ECO:0000256" key="4">
    <source>
        <dbReference type="ARBA" id="ARBA00022989"/>
    </source>
</evidence>
<evidence type="ECO:0000256" key="3">
    <source>
        <dbReference type="ARBA" id="ARBA00022692"/>
    </source>
</evidence>